<reference evidence="3" key="1">
    <citation type="journal article" date="2018" name="Genome Biol.">
        <title>SKESA: strategic k-mer extension for scrupulous assemblies.</title>
        <authorList>
            <person name="Souvorov A."/>
            <person name="Agarwala R."/>
            <person name="Lipman D.J."/>
        </authorList>
    </citation>
    <scope>NUCLEOTIDE SEQUENCE</scope>
    <source>
        <strain evidence="3">MA.CK_98/00010293</strain>
        <strain evidence="2">MA.CK_98/00011463</strain>
    </source>
</reference>
<protein>
    <submittedName>
        <fullName evidence="3">Nucleoside deaminase</fullName>
    </submittedName>
</protein>
<dbReference type="PANTHER" id="PTHR11079:SF179">
    <property type="entry name" value="TRNA(ADENINE(34)) DEAMINASE, CHLOROPLASTIC"/>
    <property type="match status" value="1"/>
</dbReference>
<dbReference type="InterPro" id="IPR016193">
    <property type="entry name" value="Cytidine_deaminase-like"/>
</dbReference>
<dbReference type="PROSITE" id="PS51747">
    <property type="entry name" value="CYT_DCMP_DEAMINASES_2"/>
    <property type="match status" value="1"/>
</dbReference>
<evidence type="ECO:0000313" key="2">
    <source>
        <dbReference type="EMBL" id="HAG1880148.1"/>
    </source>
</evidence>
<dbReference type="AlphaFoldDB" id="A0A765BGN9"/>
<gene>
    <name evidence="3" type="ORF">G8O64_001866</name>
    <name evidence="2" type="ORF">G8V93_001581</name>
</gene>
<sequence>MGDTFKKMNKIESLSFIRYALGKCKQKACEGIQKGENPFGACVIIESNIVSCVHDHAISNNNPADHAEVVSIYTALKKMKVQQFGPGAILVSTCEPCPICVTVAQLSGIERIYFGMSIATGKKRGYLRYSFSSYDTAILLKSNIKIISLENENSTESLIDLWENLNGVNISDTSI</sequence>
<evidence type="ECO:0000259" key="1">
    <source>
        <dbReference type="PROSITE" id="PS51747"/>
    </source>
</evidence>
<dbReference type="GO" id="GO:0003824">
    <property type="term" value="F:catalytic activity"/>
    <property type="evidence" value="ECO:0007669"/>
    <property type="project" value="InterPro"/>
</dbReference>
<dbReference type="Gene3D" id="3.40.140.10">
    <property type="entry name" value="Cytidine Deaminase, domain 2"/>
    <property type="match status" value="1"/>
</dbReference>
<comment type="caution">
    <text evidence="3">The sequence shown here is derived from an EMBL/GenBank/DDBJ whole genome shotgun (WGS) entry which is preliminary data.</text>
</comment>
<dbReference type="CDD" id="cd01285">
    <property type="entry name" value="nucleoside_deaminase"/>
    <property type="match status" value="1"/>
</dbReference>
<feature type="domain" description="CMP/dCMP-type deaminase" evidence="1">
    <location>
        <begin position="11"/>
        <end position="134"/>
    </location>
</feature>
<dbReference type="SUPFAM" id="SSF53927">
    <property type="entry name" value="Cytidine deaminase-like"/>
    <property type="match status" value="1"/>
</dbReference>
<dbReference type="EMBL" id="DAAXOF010000003">
    <property type="protein sequence ID" value="HAG1880148.1"/>
    <property type="molecule type" value="Genomic_DNA"/>
</dbReference>
<evidence type="ECO:0000313" key="3">
    <source>
        <dbReference type="EMBL" id="HAG5356292.1"/>
    </source>
</evidence>
<organism evidence="3">
    <name type="scientific">Salmonella enterica</name>
    <name type="common">Salmonella choleraesuis</name>
    <dbReference type="NCBI Taxonomy" id="28901"/>
    <lineage>
        <taxon>Bacteria</taxon>
        <taxon>Pseudomonadati</taxon>
        <taxon>Pseudomonadota</taxon>
        <taxon>Gammaproteobacteria</taxon>
        <taxon>Enterobacterales</taxon>
        <taxon>Enterobacteriaceae</taxon>
        <taxon>Salmonella</taxon>
    </lineage>
</organism>
<dbReference type="InterPro" id="IPR002125">
    <property type="entry name" value="CMP_dCMP_dom"/>
</dbReference>
<dbReference type="PANTHER" id="PTHR11079">
    <property type="entry name" value="CYTOSINE DEAMINASE FAMILY MEMBER"/>
    <property type="match status" value="1"/>
</dbReference>
<dbReference type="EMBL" id="DAAYQT010000004">
    <property type="protein sequence ID" value="HAG5356292.1"/>
    <property type="molecule type" value="Genomic_DNA"/>
</dbReference>
<reference evidence="3" key="2">
    <citation type="submission" date="2020-02" db="EMBL/GenBank/DDBJ databases">
        <authorList>
            <consortium name="NCBI Pathogen Detection Project"/>
        </authorList>
    </citation>
    <scope>NUCLEOTIDE SEQUENCE</scope>
    <source>
        <strain evidence="3">MA.CK_98/00010293</strain>
        <strain evidence="2">MA.CK_98/00011463</strain>
    </source>
</reference>
<accession>A0A765BGN9</accession>
<dbReference type="Pfam" id="PF00383">
    <property type="entry name" value="dCMP_cyt_deam_1"/>
    <property type="match status" value="1"/>
</dbReference>
<name>A0A765BGN9_SALER</name>
<proteinExistence type="predicted"/>